<dbReference type="PROSITE" id="PS50865">
    <property type="entry name" value="ZF_MYND_2"/>
    <property type="match status" value="1"/>
</dbReference>
<name>A0A1A8WT14_PLAOA</name>
<evidence type="ECO:0000256" key="3">
    <source>
        <dbReference type="ARBA" id="ARBA00022833"/>
    </source>
</evidence>
<dbReference type="SUPFAM" id="SSF144232">
    <property type="entry name" value="HIT/MYND zinc finger-like"/>
    <property type="match status" value="1"/>
</dbReference>
<reference evidence="8" key="1">
    <citation type="submission" date="2016-05" db="EMBL/GenBank/DDBJ databases">
        <authorList>
            <person name="Naeem Raeece"/>
        </authorList>
    </citation>
    <scope>NUCLEOTIDE SEQUENCE [LARGE SCALE GENOMIC DNA]</scope>
</reference>
<sequence length="516" mass="60724">MDINDVEFFSYVKNLKNVKVQDLFSKEWFDYHKSIVFINAYLHSNNEIIDIVEDERMNAVVTKFESLLRELITTYFVRFITAEEKHKSSKNHFLECKMEKVENKKNGENKEKEDPCSHGRISSYISLYHEITILNIFEFILLSDYVYEKIDSHMINLFAYIYSNLVSFLKTNSGEYFVKPMNEMSISEMLKEENDKTHNIDKLKIYINVINALRNITDRIHLLNNTVVNKIVDYGAKREKPTKIFFSDILLILIPLIEKKPWKHEDYIFEKNEWVKNEDSILATTEKQKSKTEQGKMVAAEQQLSRSGEAAAKSQAKPLNTSKRKTHPFFFLNRYEMTNYRRNNILKLRKYMNESLYEQLPPMKTLHTFIEVPEIFDEIKSDMLKNKRQVLSILSSITIEKDILGSISDVYLSIYEFDQQIKNKSTSKGKCEQDKNSKQENGKEAAVDENYICNNCKENAELQCSQCKQTYYCSKECQMKDWFNHREICSKDKSNKQIRGGGKTQTNDTMPCETEK</sequence>
<dbReference type="PANTHER" id="PTHR13244">
    <property type="entry name" value="ZINC FINGER MYND DOMAIN CONTAINING PROTEIN 10"/>
    <property type="match status" value="1"/>
</dbReference>
<evidence type="ECO:0000256" key="4">
    <source>
        <dbReference type="PROSITE-ProRule" id="PRU00134"/>
    </source>
</evidence>
<gene>
    <name evidence="7" type="ORF">POVCU1_029670</name>
</gene>
<feature type="region of interest" description="Disordered" evidence="5">
    <location>
        <begin position="285"/>
        <end position="321"/>
    </location>
</feature>
<keyword evidence="2 4" id="KW-0863">Zinc-finger</keyword>
<evidence type="ECO:0000256" key="2">
    <source>
        <dbReference type="ARBA" id="ARBA00022771"/>
    </source>
</evidence>
<dbReference type="InterPro" id="IPR052298">
    <property type="entry name" value="ZMYND10"/>
</dbReference>
<evidence type="ECO:0000313" key="7">
    <source>
        <dbReference type="EMBL" id="SBS95457.1"/>
    </source>
</evidence>
<organism evidence="7 8">
    <name type="scientific">Plasmodium ovale curtisi</name>
    <dbReference type="NCBI Taxonomy" id="864141"/>
    <lineage>
        <taxon>Eukaryota</taxon>
        <taxon>Sar</taxon>
        <taxon>Alveolata</taxon>
        <taxon>Apicomplexa</taxon>
        <taxon>Aconoidasida</taxon>
        <taxon>Haemosporida</taxon>
        <taxon>Plasmodiidae</taxon>
        <taxon>Plasmodium</taxon>
        <taxon>Plasmodium (Plasmodium)</taxon>
    </lineage>
</organism>
<evidence type="ECO:0000259" key="6">
    <source>
        <dbReference type="PROSITE" id="PS50865"/>
    </source>
</evidence>
<dbReference type="InterPro" id="IPR002893">
    <property type="entry name" value="Znf_MYND"/>
</dbReference>
<dbReference type="EMBL" id="FLQV01000545">
    <property type="protein sequence ID" value="SBS95457.1"/>
    <property type="molecule type" value="Genomic_DNA"/>
</dbReference>
<dbReference type="GO" id="GO:0008270">
    <property type="term" value="F:zinc ion binding"/>
    <property type="evidence" value="ECO:0007669"/>
    <property type="project" value="UniProtKB-KW"/>
</dbReference>
<dbReference type="AlphaFoldDB" id="A0A1A8WT14"/>
<evidence type="ECO:0000313" key="8">
    <source>
        <dbReference type="Proteomes" id="UP000078546"/>
    </source>
</evidence>
<feature type="domain" description="MYND-type" evidence="6">
    <location>
        <begin position="453"/>
        <end position="489"/>
    </location>
</feature>
<keyword evidence="1" id="KW-0479">Metal-binding</keyword>
<dbReference type="PROSITE" id="PS01360">
    <property type="entry name" value="ZF_MYND_1"/>
    <property type="match status" value="1"/>
</dbReference>
<evidence type="ECO:0000256" key="1">
    <source>
        <dbReference type="ARBA" id="ARBA00022723"/>
    </source>
</evidence>
<keyword evidence="3" id="KW-0862">Zinc</keyword>
<dbReference type="Pfam" id="PF01753">
    <property type="entry name" value="zf-MYND"/>
    <property type="match status" value="1"/>
</dbReference>
<protein>
    <submittedName>
        <fullName evidence="7">MYND finger protein, putative</fullName>
    </submittedName>
</protein>
<dbReference type="PANTHER" id="PTHR13244:SF7">
    <property type="entry name" value="ZINC FINGER MYND DOMAIN-CONTAINING PROTEIN 10"/>
    <property type="match status" value="1"/>
</dbReference>
<proteinExistence type="predicted"/>
<evidence type="ECO:0000256" key="5">
    <source>
        <dbReference type="SAM" id="MobiDB-lite"/>
    </source>
</evidence>
<dbReference type="Gene3D" id="6.10.140.2220">
    <property type="match status" value="1"/>
</dbReference>
<accession>A0A1A8WT14</accession>
<dbReference type="Proteomes" id="UP000078546">
    <property type="component" value="Unassembled WGS sequence"/>
</dbReference>
<feature type="region of interest" description="Disordered" evidence="5">
    <location>
        <begin position="494"/>
        <end position="516"/>
    </location>
</feature>
<dbReference type="GO" id="GO:0005737">
    <property type="term" value="C:cytoplasm"/>
    <property type="evidence" value="ECO:0007669"/>
    <property type="project" value="TreeGrafter"/>
</dbReference>